<gene>
    <name evidence="1" type="ORF">ACFSCZ_05140</name>
</gene>
<proteinExistence type="predicted"/>
<accession>A0ABW4KF29</accession>
<dbReference type="EMBL" id="JBHUEO010000008">
    <property type="protein sequence ID" value="MFD1706141.1"/>
    <property type="molecule type" value="Genomic_DNA"/>
</dbReference>
<dbReference type="RefSeq" id="WP_380772702.1">
    <property type="nucleotide sequence ID" value="NZ_JBHUEO010000008.1"/>
</dbReference>
<reference evidence="2" key="1">
    <citation type="journal article" date="2019" name="Int. J. Syst. Evol. Microbiol.">
        <title>The Global Catalogue of Microorganisms (GCM) 10K type strain sequencing project: providing services to taxonomists for standard genome sequencing and annotation.</title>
        <authorList>
            <consortium name="The Broad Institute Genomics Platform"/>
            <consortium name="The Broad Institute Genome Sequencing Center for Infectious Disease"/>
            <person name="Wu L."/>
            <person name="Ma J."/>
        </authorList>
    </citation>
    <scope>NUCLEOTIDE SEQUENCE [LARGE SCALE GENOMIC DNA]</scope>
    <source>
        <strain evidence="2">CGMCC 1.12295</strain>
    </source>
</reference>
<name>A0ABW4KF29_9BACI</name>
<organism evidence="1 2">
    <name type="scientific">Siminovitchia sediminis</name>
    <dbReference type="NCBI Taxonomy" id="1274353"/>
    <lineage>
        <taxon>Bacteria</taxon>
        <taxon>Bacillati</taxon>
        <taxon>Bacillota</taxon>
        <taxon>Bacilli</taxon>
        <taxon>Bacillales</taxon>
        <taxon>Bacillaceae</taxon>
        <taxon>Siminovitchia</taxon>
    </lineage>
</organism>
<protein>
    <submittedName>
        <fullName evidence="1">Uncharacterized protein</fullName>
    </submittedName>
</protein>
<evidence type="ECO:0000313" key="1">
    <source>
        <dbReference type="EMBL" id="MFD1706141.1"/>
    </source>
</evidence>
<keyword evidence="2" id="KW-1185">Reference proteome</keyword>
<sequence>MLFEIIMIELTKEGLKIDCKGDRGVEEETWISALLLIIIIGEGYFFLKFNPPLEIGTLASSEDNRSVVGGVGNKGFSEVKLLDVSVNNKKSR</sequence>
<dbReference type="Proteomes" id="UP001597301">
    <property type="component" value="Unassembled WGS sequence"/>
</dbReference>
<evidence type="ECO:0000313" key="2">
    <source>
        <dbReference type="Proteomes" id="UP001597301"/>
    </source>
</evidence>
<comment type="caution">
    <text evidence="1">The sequence shown here is derived from an EMBL/GenBank/DDBJ whole genome shotgun (WGS) entry which is preliminary data.</text>
</comment>